<evidence type="ECO:0000256" key="3">
    <source>
        <dbReference type="ARBA" id="ARBA00022806"/>
    </source>
</evidence>
<proteinExistence type="predicted"/>
<keyword evidence="3" id="KW-0347">Helicase</keyword>
<name>A5INJ6_THEP1</name>
<reference evidence="8" key="1">
    <citation type="submission" date="2007-05" db="EMBL/GenBank/DDBJ databases">
        <title>Complete sequence of Thermotoga petrophila RKU-1.</title>
        <authorList>
            <consortium name="US DOE Joint Genome Institute"/>
            <person name="Copeland A."/>
            <person name="Lucas S."/>
            <person name="Lapidus A."/>
            <person name="Barry K."/>
            <person name="Glavina del Rio T."/>
            <person name="Dalin E."/>
            <person name="Tice H."/>
            <person name="Pitluck S."/>
            <person name="Sims D."/>
            <person name="Brettin T."/>
            <person name="Bruce D."/>
            <person name="Detter J.C."/>
            <person name="Han C."/>
            <person name="Tapia R."/>
            <person name="Schmutz J."/>
            <person name="Larimer F."/>
            <person name="Land M."/>
            <person name="Hauser L."/>
            <person name="Kyrpides N."/>
            <person name="Mikhailova N."/>
            <person name="Nelson K."/>
            <person name="Gogarten J.P."/>
            <person name="Noll K."/>
            <person name="Richardson P."/>
        </authorList>
    </citation>
    <scope>NUCLEOTIDE SEQUENCE [LARGE SCALE GENOMIC DNA]</scope>
    <source>
        <strain evidence="8">ATCC BAA-488 / DSM 13995 / JCM 10881 / RKU-1</strain>
    </source>
</reference>
<dbReference type="HOGENOM" id="CLU_024175_2_0_0"/>
<dbReference type="InterPro" id="IPR027417">
    <property type="entry name" value="P-loop_NTPase"/>
</dbReference>
<sequence length="464" mass="54071">MKKTCDRFDCEVCKRVVDEFFSDDFVDAPWKLSVELYRWQKEAKKAWWKNGGKGIVKVVTGAGKTIFALSLISDLFNSEAYSEGGLKVIIVVPTTVLLDQWLIEIMDKLHIPRENIGVFYGKEKENVEDRNILIYVINSARRYLKEHYERFFKHEDLFLIADECHRYGSKENSRIFEIPFSYTLGLSATPERYGDYGFEEKLVPNLGNVIYTYTYSDALKDGIIPPYKIVKLKVPLTPSEEVIYEDLTEKINKLTKALIYKYPELKETSHVNFIKRLNMIHEKNGDELITRYIALLNQRKSVIHTSKSKLYALKWLFSEEKLDKERVLIFHERIEIAEYIFKYLKKIGFAAGIYHSKMPVKERLVSISEFKDGRINVLVACKALDEGFDVPAAETGIIVAGTSSVRQWIQRMGRILRRSTSKEFSKIYVMFVDKVEKDVFTESDLLDFEKEAIKVESIYIRYTS</sequence>
<dbReference type="KEGG" id="tpt:Tpet_1769"/>
<dbReference type="GO" id="GO:0016787">
    <property type="term" value="F:hydrolase activity"/>
    <property type="evidence" value="ECO:0007669"/>
    <property type="project" value="UniProtKB-KW"/>
</dbReference>
<gene>
    <name evidence="7" type="ordered locus">Tpet_1769</name>
</gene>
<dbReference type="RefSeq" id="WP_011944173.1">
    <property type="nucleotide sequence ID" value="NC_009486.1"/>
</dbReference>
<dbReference type="InterPro" id="IPR006935">
    <property type="entry name" value="Helicase/UvrB_N"/>
</dbReference>
<evidence type="ECO:0000313" key="8">
    <source>
        <dbReference type="Proteomes" id="UP000006558"/>
    </source>
</evidence>
<protein>
    <submittedName>
        <fullName evidence="7">Type III restriction enzyme, res subunit</fullName>
    </submittedName>
</protein>
<dbReference type="PANTHER" id="PTHR11274:SF0">
    <property type="entry name" value="GENERAL TRANSCRIPTION AND DNA REPAIR FACTOR IIH HELICASE SUBUNIT XPB"/>
    <property type="match status" value="1"/>
</dbReference>
<dbReference type="InterPro" id="IPR014001">
    <property type="entry name" value="Helicase_ATP-bd"/>
</dbReference>
<dbReference type="Pfam" id="PF04851">
    <property type="entry name" value="ResIII"/>
    <property type="match status" value="1"/>
</dbReference>
<dbReference type="InterPro" id="IPR050615">
    <property type="entry name" value="ATP-dep_DNA_Helicase"/>
</dbReference>
<dbReference type="Gene3D" id="3.40.50.300">
    <property type="entry name" value="P-loop containing nucleotide triphosphate hydrolases"/>
    <property type="match status" value="2"/>
</dbReference>
<keyword evidence="4" id="KW-0067">ATP-binding</keyword>
<evidence type="ECO:0000259" key="6">
    <source>
        <dbReference type="PROSITE" id="PS51194"/>
    </source>
</evidence>
<evidence type="ECO:0000256" key="1">
    <source>
        <dbReference type="ARBA" id="ARBA00022741"/>
    </source>
</evidence>
<dbReference type="InterPro" id="IPR001650">
    <property type="entry name" value="Helicase_C-like"/>
</dbReference>
<dbReference type="GO" id="GO:0005524">
    <property type="term" value="F:ATP binding"/>
    <property type="evidence" value="ECO:0007669"/>
    <property type="project" value="UniProtKB-KW"/>
</dbReference>
<dbReference type="SMART" id="SM00487">
    <property type="entry name" value="DEXDc"/>
    <property type="match status" value="1"/>
</dbReference>
<evidence type="ECO:0000256" key="4">
    <source>
        <dbReference type="ARBA" id="ARBA00022840"/>
    </source>
</evidence>
<evidence type="ECO:0000256" key="2">
    <source>
        <dbReference type="ARBA" id="ARBA00022801"/>
    </source>
</evidence>
<organism evidence="7 8">
    <name type="scientific">Thermotoga petrophila (strain ATCC BAA-488 / DSM 13995 / JCM 10881 / RKU-1)</name>
    <dbReference type="NCBI Taxonomy" id="390874"/>
    <lineage>
        <taxon>Bacteria</taxon>
        <taxon>Thermotogati</taxon>
        <taxon>Thermotogota</taxon>
        <taxon>Thermotogae</taxon>
        <taxon>Thermotogales</taxon>
        <taxon>Thermotogaceae</taxon>
        <taxon>Thermotoga</taxon>
    </lineage>
</organism>
<dbReference type="GO" id="GO:0004386">
    <property type="term" value="F:helicase activity"/>
    <property type="evidence" value="ECO:0007669"/>
    <property type="project" value="UniProtKB-KW"/>
</dbReference>
<dbReference type="CDD" id="cd17926">
    <property type="entry name" value="DEXHc_RE"/>
    <property type="match status" value="1"/>
</dbReference>
<dbReference type="PROSITE" id="PS51192">
    <property type="entry name" value="HELICASE_ATP_BIND_1"/>
    <property type="match status" value="1"/>
</dbReference>
<feature type="domain" description="Helicase C-terminal" evidence="6">
    <location>
        <begin position="312"/>
        <end position="464"/>
    </location>
</feature>
<dbReference type="PROSITE" id="PS51194">
    <property type="entry name" value="HELICASE_CTER"/>
    <property type="match status" value="1"/>
</dbReference>
<dbReference type="EMBL" id="CP000702">
    <property type="protein sequence ID" value="ABQ47769.1"/>
    <property type="molecule type" value="Genomic_DNA"/>
</dbReference>
<evidence type="ECO:0000259" key="5">
    <source>
        <dbReference type="PROSITE" id="PS51192"/>
    </source>
</evidence>
<accession>A5INJ6</accession>
<dbReference type="AlphaFoldDB" id="A5INJ6"/>
<dbReference type="SUPFAM" id="SSF52540">
    <property type="entry name" value="P-loop containing nucleoside triphosphate hydrolases"/>
    <property type="match status" value="1"/>
</dbReference>
<dbReference type="GO" id="GO:0003677">
    <property type="term" value="F:DNA binding"/>
    <property type="evidence" value="ECO:0007669"/>
    <property type="project" value="InterPro"/>
</dbReference>
<dbReference type="STRING" id="390874.Tpet_1769"/>
<dbReference type="SMART" id="SM00490">
    <property type="entry name" value="HELICc"/>
    <property type="match status" value="1"/>
</dbReference>
<feature type="domain" description="Helicase ATP-binding" evidence="5">
    <location>
        <begin position="45"/>
        <end position="208"/>
    </location>
</feature>
<reference evidence="7 8" key="2">
    <citation type="journal article" date="2009" name="Proc. Natl. Acad. Sci. U.S.A.">
        <title>On the chimeric nature, thermophilic origin, and phylogenetic placement of the Thermotogales.</title>
        <authorList>
            <person name="Zhaxybayeva O."/>
            <person name="Swithers K.S."/>
            <person name="Lapierre P."/>
            <person name="Fournier G.P."/>
            <person name="Bickhart D.M."/>
            <person name="DeBoy R.T."/>
            <person name="Nelson K.E."/>
            <person name="Nesbo C.L."/>
            <person name="Doolittle W.F."/>
            <person name="Gogarten J.P."/>
            <person name="Noll K.M."/>
        </authorList>
    </citation>
    <scope>NUCLEOTIDE SEQUENCE [LARGE SCALE GENOMIC DNA]</scope>
    <source>
        <strain evidence="8">ATCC BAA-488 / DSM 13995 / JCM 10881 / RKU-1</strain>
    </source>
</reference>
<dbReference type="eggNOG" id="COG1061">
    <property type="taxonomic scope" value="Bacteria"/>
</dbReference>
<keyword evidence="1" id="KW-0547">Nucleotide-binding</keyword>
<keyword evidence="2" id="KW-0378">Hydrolase</keyword>
<dbReference type="Proteomes" id="UP000006558">
    <property type="component" value="Chromosome"/>
</dbReference>
<dbReference type="PANTHER" id="PTHR11274">
    <property type="entry name" value="RAD25/XP-B DNA REPAIR HELICASE"/>
    <property type="match status" value="1"/>
</dbReference>
<evidence type="ECO:0000313" key="7">
    <source>
        <dbReference type="EMBL" id="ABQ47769.1"/>
    </source>
</evidence>
<dbReference type="Pfam" id="PF00271">
    <property type="entry name" value="Helicase_C"/>
    <property type="match status" value="1"/>
</dbReference>